<dbReference type="EMBL" id="DXFQ01000083">
    <property type="protein sequence ID" value="HIX19909.1"/>
    <property type="molecule type" value="Genomic_DNA"/>
</dbReference>
<comment type="caution">
    <text evidence="5">The sequence shown here is derived from an EMBL/GenBank/DDBJ whole genome shotgun (WGS) entry which is preliminary data.</text>
</comment>
<dbReference type="Proteomes" id="UP000823964">
    <property type="component" value="Unassembled WGS sequence"/>
</dbReference>
<gene>
    <name evidence="5" type="ORF">H9862_04805</name>
</gene>
<dbReference type="Gene3D" id="3.30.470.20">
    <property type="entry name" value="ATP-grasp fold, B domain"/>
    <property type="match status" value="1"/>
</dbReference>
<accession>A0A9D2AGY9</accession>
<evidence type="ECO:0000256" key="2">
    <source>
        <dbReference type="ARBA" id="ARBA00022741"/>
    </source>
</evidence>
<dbReference type="SUPFAM" id="SSF51735">
    <property type="entry name" value="NAD(P)-binding Rossmann-fold domains"/>
    <property type="match status" value="1"/>
</dbReference>
<dbReference type="SUPFAM" id="SSF56059">
    <property type="entry name" value="Glutathione synthetase ATP-binding domain-like"/>
    <property type="match status" value="1"/>
</dbReference>
<dbReference type="AlphaFoldDB" id="A0A9D2AGY9"/>
<keyword evidence="1 5" id="KW-0436">Ligase</keyword>
<dbReference type="Pfam" id="PF19045">
    <property type="entry name" value="Ligase_CoA_2"/>
    <property type="match status" value="1"/>
</dbReference>
<dbReference type="Pfam" id="PF13607">
    <property type="entry name" value="Succ_CoA_lig"/>
    <property type="match status" value="1"/>
</dbReference>
<dbReference type="InterPro" id="IPR043938">
    <property type="entry name" value="Ligase_CoA_dom"/>
</dbReference>
<dbReference type="InterPro" id="IPR003781">
    <property type="entry name" value="CoA-bd"/>
</dbReference>
<keyword evidence="3" id="KW-0067">ATP-binding</keyword>
<dbReference type="Gene3D" id="3.40.50.261">
    <property type="entry name" value="Succinyl-CoA synthetase domains"/>
    <property type="match status" value="2"/>
</dbReference>
<dbReference type="SUPFAM" id="SSF52210">
    <property type="entry name" value="Succinyl-CoA synthetase domains"/>
    <property type="match status" value="2"/>
</dbReference>
<dbReference type="InterPro" id="IPR036291">
    <property type="entry name" value="NAD(P)-bd_dom_sf"/>
</dbReference>
<dbReference type="InterPro" id="IPR013815">
    <property type="entry name" value="ATP_grasp_subdomain_1"/>
</dbReference>
<proteinExistence type="predicted"/>
<reference evidence="5" key="2">
    <citation type="submission" date="2021-04" db="EMBL/GenBank/DDBJ databases">
        <authorList>
            <person name="Gilroy R."/>
        </authorList>
    </citation>
    <scope>NUCLEOTIDE SEQUENCE</scope>
    <source>
        <strain evidence="5">14975</strain>
    </source>
</reference>
<organism evidence="5 6">
    <name type="scientific">Candidatus Akkermansia intestinigallinarum</name>
    <dbReference type="NCBI Taxonomy" id="2838431"/>
    <lineage>
        <taxon>Bacteria</taxon>
        <taxon>Pseudomonadati</taxon>
        <taxon>Verrucomicrobiota</taxon>
        <taxon>Verrucomicrobiia</taxon>
        <taxon>Verrucomicrobiales</taxon>
        <taxon>Akkermansiaceae</taxon>
        <taxon>Akkermansia</taxon>
    </lineage>
</organism>
<evidence type="ECO:0000313" key="6">
    <source>
        <dbReference type="Proteomes" id="UP000823964"/>
    </source>
</evidence>
<dbReference type="GO" id="GO:0043758">
    <property type="term" value="F:acetate-CoA ligase (ADP-forming) activity"/>
    <property type="evidence" value="ECO:0007669"/>
    <property type="project" value="InterPro"/>
</dbReference>
<dbReference type="Pfam" id="PF13380">
    <property type="entry name" value="CoA_binding_2"/>
    <property type="match status" value="1"/>
</dbReference>
<sequence>MSLESFFNPKSIAVVGVSDNPAKLGAVVFNNILSANYKGELYGVNPKLDGKEVYGRPCYASVDKLPKPMDLVVILVPARFTEPVIDACVANGTKNISIITAGFAEVGEKELEKRIAEKCLNNGINLLGPNCLGHIATFNNVNASFADGFPARGNVAFISQSGAYCSAIMDWAASKGIGFSHFISIGNKACMGEDSLLSALKDDPDTSAFIFYLESLKNGKAFLKVLKEVSNTKPCVIMEPGKSAKAQAASLSHTGSLAPNYRVLEIALQSAGAVQAYNDRELFGLLEVLQYTNHHEFDGQVAILTNAGGVGVLTSDLCEEAGLDLARPSEETIAKLREVLTPEAAFGNPIDVVGDAKADRYENALRILCESGEYKNILVLLTPQRVTDCTGTAEAIIKLVPQYKNVNVFCAFVGGKRVSEGRKLLSDAHILNYEYPADAVRLLGLLKAQMAYRGKELAQAEIGELPAAIKAAVKEAKEAGLASLPQQTVNMLMDHYGIDYPKCGNFTDKAEALAFCKTLFPNPVVLKLSAPDALHKTEMKGIYLNICDEASFNEAWSGLWGSIEKFNLKGASVLIQEMITKATETIIGVNSDKNFGRVMVFGTGGIYTEVMRDTTMRILPANDFDAMIKETKVGKILNGVRGEAPKAVGPLAETLKKVQQLVLEVPEITAIDGNPVLVTADRAVVVDFKMLLK</sequence>
<dbReference type="SMART" id="SM00881">
    <property type="entry name" value="CoA_binding"/>
    <property type="match status" value="1"/>
</dbReference>
<dbReference type="Gene3D" id="3.30.1490.20">
    <property type="entry name" value="ATP-grasp fold, A domain"/>
    <property type="match status" value="1"/>
</dbReference>
<dbReference type="GO" id="GO:0005524">
    <property type="term" value="F:ATP binding"/>
    <property type="evidence" value="ECO:0007669"/>
    <property type="project" value="UniProtKB-KW"/>
</dbReference>
<reference evidence="5" key="1">
    <citation type="journal article" date="2021" name="PeerJ">
        <title>Extensive microbial diversity within the chicken gut microbiome revealed by metagenomics and culture.</title>
        <authorList>
            <person name="Gilroy R."/>
            <person name="Ravi A."/>
            <person name="Getino M."/>
            <person name="Pursley I."/>
            <person name="Horton D.L."/>
            <person name="Alikhan N.F."/>
            <person name="Baker D."/>
            <person name="Gharbi K."/>
            <person name="Hall N."/>
            <person name="Watson M."/>
            <person name="Adriaenssens E.M."/>
            <person name="Foster-Nyarko E."/>
            <person name="Jarju S."/>
            <person name="Secka A."/>
            <person name="Antonio M."/>
            <person name="Oren A."/>
            <person name="Chaudhuri R.R."/>
            <person name="La Ragione R."/>
            <person name="Hildebrand F."/>
            <person name="Pallen M.J."/>
        </authorList>
    </citation>
    <scope>NUCLEOTIDE SEQUENCE</scope>
    <source>
        <strain evidence="5">14975</strain>
    </source>
</reference>
<dbReference type="Pfam" id="PF13549">
    <property type="entry name" value="ATP-grasp_5"/>
    <property type="match status" value="1"/>
</dbReference>
<dbReference type="InterPro" id="IPR032875">
    <property type="entry name" value="Succ_CoA_lig_flav_dom"/>
</dbReference>
<dbReference type="PANTHER" id="PTHR43334:SF1">
    <property type="entry name" value="3-HYDROXYPROPIONATE--COA LIGASE [ADP-FORMING]"/>
    <property type="match status" value="1"/>
</dbReference>
<feature type="domain" description="CoA-binding" evidence="4">
    <location>
        <begin position="6"/>
        <end position="103"/>
    </location>
</feature>
<dbReference type="InterPro" id="IPR016102">
    <property type="entry name" value="Succinyl-CoA_synth-like"/>
</dbReference>
<name>A0A9D2AGY9_9BACT</name>
<evidence type="ECO:0000259" key="4">
    <source>
        <dbReference type="SMART" id="SM00881"/>
    </source>
</evidence>
<protein>
    <submittedName>
        <fullName evidence="5">Acetate--CoA ligase family protein</fullName>
    </submittedName>
</protein>
<evidence type="ECO:0000256" key="1">
    <source>
        <dbReference type="ARBA" id="ARBA00022598"/>
    </source>
</evidence>
<evidence type="ECO:0000313" key="5">
    <source>
        <dbReference type="EMBL" id="HIX19909.1"/>
    </source>
</evidence>
<evidence type="ECO:0000256" key="3">
    <source>
        <dbReference type="ARBA" id="ARBA00022840"/>
    </source>
</evidence>
<keyword evidence="2" id="KW-0547">Nucleotide-binding</keyword>
<dbReference type="InterPro" id="IPR051538">
    <property type="entry name" value="Acyl-CoA_Synth/Transferase"/>
</dbReference>
<dbReference type="PANTHER" id="PTHR43334">
    <property type="entry name" value="ACETATE--COA LIGASE [ADP-FORMING]"/>
    <property type="match status" value="1"/>
</dbReference>
<dbReference type="Gene3D" id="3.40.50.720">
    <property type="entry name" value="NAD(P)-binding Rossmann-like Domain"/>
    <property type="match status" value="1"/>
</dbReference>